<dbReference type="Proteomes" id="UP000031977">
    <property type="component" value="Unassembled WGS sequence"/>
</dbReference>
<protein>
    <recommendedName>
        <fullName evidence="3">Lipoprotein</fullName>
    </recommendedName>
</protein>
<dbReference type="AlphaFoldDB" id="A0A0C3I7B7"/>
<sequence length="124" mass="13898">MYNPQDMALEMITNMNIPKIVLSLLGLSLLTGCAEPKPIVMKEATLKIHNLTSDKISKVTYKRCDSADENVVFENIRIGQVVEKPMSVNCADFYAYDRKGKVVGKQVSVEMPPSLQWKITNLAH</sequence>
<organism evidence="1 2">
    <name type="scientific">Vibrio mytili</name>
    <dbReference type="NCBI Taxonomy" id="50718"/>
    <lineage>
        <taxon>Bacteria</taxon>
        <taxon>Pseudomonadati</taxon>
        <taxon>Pseudomonadota</taxon>
        <taxon>Gammaproteobacteria</taxon>
        <taxon>Vibrionales</taxon>
        <taxon>Vibrionaceae</taxon>
        <taxon>Vibrio</taxon>
    </lineage>
</organism>
<comment type="caution">
    <text evidence="1">The sequence shown here is derived from an EMBL/GenBank/DDBJ whole genome shotgun (WGS) entry which is preliminary data.</text>
</comment>
<evidence type="ECO:0000313" key="1">
    <source>
        <dbReference type="EMBL" id="KIN10197.1"/>
    </source>
</evidence>
<gene>
    <name evidence="1" type="ORF">SU60_15180</name>
</gene>
<name>A0A0C3I7B7_9VIBR</name>
<accession>A0A0C3I7B7</accession>
<reference evidence="1 2" key="1">
    <citation type="submission" date="2015-01" db="EMBL/GenBank/DDBJ databases">
        <title>Draft genome of Vibrio mytili type strain CAIM 528.</title>
        <authorList>
            <person name="Gonzalez-Castillo A."/>
            <person name="Gomez-Gil B."/>
            <person name="Enciso-Ibarra J."/>
        </authorList>
    </citation>
    <scope>NUCLEOTIDE SEQUENCE [LARGE SCALE GENOMIC DNA]</scope>
    <source>
        <strain evidence="1 2">CAIM 528</strain>
    </source>
</reference>
<evidence type="ECO:0000313" key="2">
    <source>
        <dbReference type="Proteomes" id="UP000031977"/>
    </source>
</evidence>
<dbReference type="EMBL" id="JXOK01000058">
    <property type="protein sequence ID" value="KIN10197.1"/>
    <property type="molecule type" value="Genomic_DNA"/>
</dbReference>
<evidence type="ECO:0008006" key="3">
    <source>
        <dbReference type="Google" id="ProtNLM"/>
    </source>
</evidence>
<proteinExistence type="predicted"/>
<keyword evidence="2" id="KW-1185">Reference proteome</keyword>